<comment type="caution">
    <text evidence="1">The sequence shown here is derived from an EMBL/GenBank/DDBJ whole genome shotgun (WGS) entry which is preliminary data.</text>
</comment>
<proteinExistence type="predicted"/>
<keyword evidence="2" id="KW-1185">Reference proteome</keyword>
<dbReference type="EMBL" id="BPLR01016489">
    <property type="protein sequence ID" value="GIY84241.1"/>
    <property type="molecule type" value="Genomic_DNA"/>
</dbReference>
<reference evidence="1 2" key="1">
    <citation type="submission" date="2021-06" db="EMBL/GenBank/DDBJ databases">
        <title>Caerostris extrusa draft genome.</title>
        <authorList>
            <person name="Kono N."/>
            <person name="Arakawa K."/>
        </authorList>
    </citation>
    <scope>NUCLEOTIDE SEQUENCE [LARGE SCALE GENOMIC DNA]</scope>
</reference>
<dbReference type="AlphaFoldDB" id="A0AAV4WQP8"/>
<organism evidence="1 2">
    <name type="scientific">Caerostris extrusa</name>
    <name type="common">Bark spider</name>
    <name type="synonym">Caerostris bankana</name>
    <dbReference type="NCBI Taxonomy" id="172846"/>
    <lineage>
        <taxon>Eukaryota</taxon>
        <taxon>Metazoa</taxon>
        <taxon>Ecdysozoa</taxon>
        <taxon>Arthropoda</taxon>
        <taxon>Chelicerata</taxon>
        <taxon>Arachnida</taxon>
        <taxon>Araneae</taxon>
        <taxon>Araneomorphae</taxon>
        <taxon>Entelegynae</taxon>
        <taxon>Araneoidea</taxon>
        <taxon>Araneidae</taxon>
        <taxon>Caerostris</taxon>
    </lineage>
</organism>
<accession>A0AAV4WQP8</accession>
<evidence type="ECO:0000313" key="1">
    <source>
        <dbReference type="EMBL" id="GIY84241.1"/>
    </source>
</evidence>
<gene>
    <name evidence="1" type="ORF">CEXT_158041</name>
</gene>
<protein>
    <submittedName>
        <fullName evidence="1">Uncharacterized protein</fullName>
    </submittedName>
</protein>
<sequence length="95" mass="10881">MPRGTSDADRPLLVAMTPWLDFAIIPSQSCFALNFDSALLYPRMRDETERKGVKSLFAANRCLCLNRRVRRCFASSPNGNFFRVPLNIVIKIVFR</sequence>
<evidence type="ECO:0000313" key="2">
    <source>
        <dbReference type="Proteomes" id="UP001054945"/>
    </source>
</evidence>
<dbReference type="Proteomes" id="UP001054945">
    <property type="component" value="Unassembled WGS sequence"/>
</dbReference>
<name>A0AAV4WQP8_CAEEX</name>